<dbReference type="GO" id="GO:0003676">
    <property type="term" value="F:nucleic acid binding"/>
    <property type="evidence" value="ECO:0007669"/>
    <property type="project" value="InterPro"/>
</dbReference>
<dbReference type="PROSITE" id="PS00092">
    <property type="entry name" value="N6_MTASE"/>
    <property type="match status" value="1"/>
</dbReference>
<reference evidence="3 4" key="1">
    <citation type="submission" date="2017-11" db="EMBL/GenBank/DDBJ databases">
        <title>Genome sequencing of Prevotella intermedia KCOM 1949.</title>
        <authorList>
            <person name="Kook J.-K."/>
            <person name="Park S.-N."/>
            <person name="Lim Y.K."/>
        </authorList>
    </citation>
    <scope>NUCLEOTIDE SEQUENCE [LARGE SCALE GENOMIC DNA]</scope>
    <source>
        <strain evidence="3 4">KCOM 1949</strain>
    </source>
</reference>
<dbReference type="InterPro" id="IPR007848">
    <property type="entry name" value="Small_mtfrase_dom"/>
</dbReference>
<evidence type="ECO:0000256" key="2">
    <source>
        <dbReference type="ARBA" id="ARBA00022691"/>
    </source>
</evidence>
<dbReference type="SUPFAM" id="SSF53335">
    <property type="entry name" value="S-adenosyl-L-methionine-dependent methyltransferases"/>
    <property type="match status" value="1"/>
</dbReference>
<dbReference type="Pfam" id="PF05175">
    <property type="entry name" value="MTS"/>
    <property type="match status" value="1"/>
</dbReference>
<protein>
    <submittedName>
        <fullName evidence="3">Uncharacterized protein</fullName>
    </submittedName>
</protein>
<keyword evidence="2" id="KW-0949">S-adenosyl-L-methionine</keyword>
<accession>A0A2D3LJ23</accession>
<dbReference type="CDD" id="cd02440">
    <property type="entry name" value="AdoMet_MTases"/>
    <property type="match status" value="1"/>
</dbReference>
<evidence type="ECO:0000256" key="1">
    <source>
        <dbReference type="ARBA" id="ARBA00022603"/>
    </source>
</evidence>
<dbReference type="PRINTS" id="PR00507">
    <property type="entry name" value="N12N6MTFRASE"/>
</dbReference>
<name>A0A2D3LJ23_PREIN</name>
<keyword evidence="1" id="KW-0808">Transferase</keyword>
<dbReference type="AlphaFoldDB" id="A0A2D3LJ23"/>
<dbReference type="GO" id="GO:0008170">
    <property type="term" value="F:N-methyltransferase activity"/>
    <property type="evidence" value="ECO:0007669"/>
    <property type="project" value="UniProtKB-ARBA"/>
</dbReference>
<dbReference type="GO" id="GO:0008757">
    <property type="term" value="F:S-adenosylmethionine-dependent methyltransferase activity"/>
    <property type="evidence" value="ECO:0007669"/>
    <property type="project" value="UniProtKB-ARBA"/>
</dbReference>
<sequence length="363" mass="40725">MSGPDSFYTPSLLADKLISLIATKQVRRAIDFCVGDGDLLKAVARGYSDVELCGTDISDDAINKLKGDYPEWQLEQCDFRDDEWLERVPFLKDKKYDLVVMNPPFTCKGSIIERIEFEGEEFKVSTAMIFLMRALRYLDEEGGVYAILPISCVYSEKDSNAWKYLKTHYNACILYESEKVYFSKNKMTQADASVSCSPNIVMVYVGNYVVKGLKEEHYADFSSLPVYDVIRGCVRMQNPAYSHSIKAVKLIHTTNIQKGKLVNIKKVLPGASQQVSGCGVIIPRVCNPNPMKITLLDGASIYLLSDCVIALRTATMEEAEQVRQHILNNWADFVKIYKGTGAQYTTLARAKALFLGSDVNVKC</sequence>
<dbReference type="RefSeq" id="WP_100013709.1">
    <property type="nucleotide sequence ID" value="NZ_CP024727.1"/>
</dbReference>
<organism evidence="3 4">
    <name type="scientific">Prevotella intermedia</name>
    <dbReference type="NCBI Taxonomy" id="28131"/>
    <lineage>
        <taxon>Bacteria</taxon>
        <taxon>Pseudomonadati</taxon>
        <taxon>Bacteroidota</taxon>
        <taxon>Bacteroidia</taxon>
        <taxon>Bacteroidales</taxon>
        <taxon>Prevotellaceae</taxon>
        <taxon>Prevotella</taxon>
    </lineage>
</organism>
<dbReference type="InterPro" id="IPR029063">
    <property type="entry name" value="SAM-dependent_MTases_sf"/>
</dbReference>
<gene>
    <name evidence="3" type="ORF">CTM46_02125</name>
</gene>
<dbReference type="GO" id="GO:0032259">
    <property type="term" value="P:methylation"/>
    <property type="evidence" value="ECO:0007669"/>
    <property type="project" value="UniProtKB-KW"/>
</dbReference>
<dbReference type="InterPro" id="IPR002052">
    <property type="entry name" value="DNA_methylase_N6_adenine_CS"/>
</dbReference>
<dbReference type="Gene3D" id="3.40.50.150">
    <property type="entry name" value="Vaccinia Virus protein VP39"/>
    <property type="match status" value="1"/>
</dbReference>
<evidence type="ECO:0000313" key="3">
    <source>
        <dbReference type="EMBL" id="ATV30360.1"/>
    </source>
</evidence>
<dbReference type="Proteomes" id="UP000230742">
    <property type="component" value="Chromosome 1"/>
</dbReference>
<dbReference type="EMBL" id="CP024727">
    <property type="protein sequence ID" value="ATV30360.1"/>
    <property type="molecule type" value="Genomic_DNA"/>
</dbReference>
<keyword evidence="1" id="KW-0489">Methyltransferase</keyword>
<proteinExistence type="predicted"/>
<evidence type="ECO:0000313" key="4">
    <source>
        <dbReference type="Proteomes" id="UP000230742"/>
    </source>
</evidence>